<dbReference type="InterPro" id="IPR006260">
    <property type="entry name" value="TonB/TolA_C"/>
</dbReference>
<comment type="caution">
    <text evidence="12">The sequence shown here is derived from an EMBL/GenBank/DDBJ whole genome shotgun (WGS) entry which is preliminary data.</text>
</comment>
<feature type="compositionally biased region" description="Low complexity" evidence="10">
    <location>
        <begin position="154"/>
        <end position="170"/>
    </location>
</feature>
<evidence type="ECO:0000256" key="7">
    <source>
        <dbReference type="ARBA" id="ARBA00022927"/>
    </source>
</evidence>
<feature type="compositionally biased region" description="Basic and acidic residues" evidence="10">
    <location>
        <begin position="118"/>
        <end position="153"/>
    </location>
</feature>
<feature type="region of interest" description="Disordered" evidence="10">
    <location>
        <begin position="66"/>
        <end position="213"/>
    </location>
</feature>
<dbReference type="AlphaFoldDB" id="A0A549SDA2"/>
<keyword evidence="7" id="KW-0653">Protein transport</keyword>
<feature type="compositionally biased region" description="Pro residues" evidence="10">
    <location>
        <begin position="69"/>
        <end position="79"/>
    </location>
</feature>
<dbReference type="PANTHER" id="PTHR33446">
    <property type="entry name" value="PROTEIN TONB-RELATED"/>
    <property type="match status" value="1"/>
</dbReference>
<dbReference type="Pfam" id="PF03544">
    <property type="entry name" value="TonB_C"/>
    <property type="match status" value="1"/>
</dbReference>
<comment type="similarity">
    <text evidence="2">Belongs to the TonB family.</text>
</comment>
<comment type="subcellular location">
    <subcellularLocation>
        <location evidence="1">Cell inner membrane</location>
        <topology evidence="1">Single-pass membrane protein</topology>
        <orientation evidence="1">Periplasmic side</orientation>
    </subcellularLocation>
</comment>
<evidence type="ECO:0000256" key="9">
    <source>
        <dbReference type="ARBA" id="ARBA00023136"/>
    </source>
</evidence>
<dbReference type="SUPFAM" id="SSF74653">
    <property type="entry name" value="TolA/TonB C-terminal domain"/>
    <property type="match status" value="1"/>
</dbReference>
<feature type="region of interest" description="Disordered" evidence="10">
    <location>
        <begin position="1"/>
        <end position="22"/>
    </location>
</feature>
<keyword evidence="8" id="KW-1133">Transmembrane helix</keyword>
<organism evidence="12 13">
    <name type="scientific">Methylosinus sporium</name>
    <dbReference type="NCBI Taxonomy" id="428"/>
    <lineage>
        <taxon>Bacteria</taxon>
        <taxon>Pseudomonadati</taxon>
        <taxon>Pseudomonadota</taxon>
        <taxon>Alphaproteobacteria</taxon>
        <taxon>Hyphomicrobiales</taxon>
        <taxon>Methylocystaceae</taxon>
        <taxon>Methylosinus</taxon>
    </lineage>
</organism>
<evidence type="ECO:0000256" key="5">
    <source>
        <dbReference type="ARBA" id="ARBA00022519"/>
    </source>
</evidence>
<proteinExistence type="inferred from homology"/>
<keyword evidence="4" id="KW-1003">Cell membrane</keyword>
<gene>
    <name evidence="12" type="ORF">FM996_20065</name>
</gene>
<keyword evidence="9" id="KW-0472">Membrane</keyword>
<feature type="compositionally biased region" description="Basic and acidic residues" evidence="10">
    <location>
        <begin position="191"/>
        <end position="212"/>
    </location>
</feature>
<evidence type="ECO:0000256" key="10">
    <source>
        <dbReference type="SAM" id="MobiDB-lite"/>
    </source>
</evidence>
<dbReference type="GO" id="GO:0031992">
    <property type="term" value="F:energy transducer activity"/>
    <property type="evidence" value="ECO:0007669"/>
    <property type="project" value="TreeGrafter"/>
</dbReference>
<feature type="domain" description="TonB C-terminal" evidence="11">
    <location>
        <begin position="245"/>
        <end position="331"/>
    </location>
</feature>
<evidence type="ECO:0000256" key="3">
    <source>
        <dbReference type="ARBA" id="ARBA00022448"/>
    </source>
</evidence>
<dbReference type="InterPro" id="IPR037682">
    <property type="entry name" value="TonB_C"/>
</dbReference>
<keyword evidence="6" id="KW-0812">Transmembrane</keyword>
<sequence>MSLRADPAERLITQPESEGPAKPSLAPIILSALVHIFVLAVFLLEQMLVSIDIPTMEQEIPLEVVAEAPQPPQEQPQPEPEPEKEQPKPEEKEKQKPPPPQKLVDDEKPAFDAPRAPNQEKLDREAPDQETKSARREPPNEQRAAKPAQEKSADPQQQQAARAEPAPATPKAEEDKPDAEIVEQGQPQLEARLDDRRGDVEIKASPEPKPKSIADQLASLEPLPDFKLSGSSRPAPVSGGTAKTTYLSVLYGLIIPHLHVPPPLRNKTTPNHGVVVFFIDEGGHLTHQAVYRSSGFPELDNAALAAVRRAAPFPAPPYGHPRGIQFHFDPK</sequence>
<evidence type="ECO:0000259" key="11">
    <source>
        <dbReference type="PROSITE" id="PS52015"/>
    </source>
</evidence>
<protein>
    <submittedName>
        <fullName evidence="12">Cell envelope integrity protein TolA</fullName>
    </submittedName>
</protein>
<dbReference type="GO" id="GO:0015031">
    <property type="term" value="P:protein transport"/>
    <property type="evidence" value="ECO:0007669"/>
    <property type="project" value="UniProtKB-KW"/>
</dbReference>
<dbReference type="EMBL" id="VJMF01000103">
    <property type="protein sequence ID" value="TRL25503.1"/>
    <property type="molecule type" value="Genomic_DNA"/>
</dbReference>
<name>A0A549SDA2_METSR</name>
<keyword evidence="3" id="KW-0813">Transport</keyword>
<keyword evidence="5" id="KW-0997">Cell inner membrane</keyword>
<evidence type="ECO:0000256" key="8">
    <source>
        <dbReference type="ARBA" id="ARBA00022989"/>
    </source>
</evidence>
<dbReference type="Gene3D" id="3.30.1150.10">
    <property type="match status" value="1"/>
</dbReference>
<feature type="compositionally biased region" description="Basic and acidic residues" evidence="10">
    <location>
        <begin position="81"/>
        <end position="96"/>
    </location>
</feature>
<dbReference type="RefSeq" id="WP_142864499.1">
    <property type="nucleotide sequence ID" value="NZ_VJMF01000103.1"/>
</dbReference>
<evidence type="ECO:0000313" key="13">
    <source>
        <dbReference type="Proteomes" id="UP000316781"/>
    </source>
</evidence>
<dbReference type="InterPro" id="IPR051045">
    <property type="entry name" value="TonB-dependent_transducer"/>
</dbReference>
<accession>A0A549SDA2</accession>
<evidence type="ECO:0000313" key="12">
    <source>
        <dbReference type="EMBL" id="TRL25503.1"/>
    </source>
</evidence>
<evidence type="ECO:0000256" key="1">
    <source>
        <dbReference type="ARBA" id="ARBA00004383"/>
    </source>
</evidence>
<dbReference type="GO" id="GO:0055085">
    <property type="term" value="P:transmembrane transport"/>
    <property type="evidence" value="ECO:0007669"/>
    <property type="project" value="InterPro"/>
</dbReference>
<evidence type="ECO:0000256" key="6">
    <source>
        <dbReference type="ARBA" id="ARBA00022692"/>
    </source>
</evidence>
<dbReference type="Proteomes" id="UP000316781">
    <property type="component" value="Unassembled WGS sequence"/>
</dbReference>
<evidence type="ECO:0000256" key="2">
    <source>
        <dbReference type="ARBA" id="ARBA00006555"/>
    </source>
</evidence>
<dbReference type="GO" id="GO:0098797">
    <property type="term" value="C:plasma membrane protein complex"/>
    <property type="evidence" value="ECO:0007669"/>
    <property type="project" value="TreeGrafter"/>
</dbReference>
<dbReference type="PANTHER" id="PTHR33446:SF2">
    <property type="entry name" value="PROTEIN TONB"/>
    <property type="match status" value="1"/>
</dbReference>
<reference evidence="12 13" key="1">
    <citation type="submission" date="2019-07" db="EMBL/GenBank/DDBJ databases">
        <title>Ln-dependent methylotrophs.</title>
        <authorList>
            <person name="Tani A."/>
        </authorList>
    </citation>
    <scope>NUCLEOTIDE SEQUENCE [LARGE SCALE GENOMIC DNA]</scope>
    <source>
        <strain evidence="12 13">SM89A</strain>
    </source>
</reference>
<evidence type="ECO:0000256" key="4">
    <source>
        <dbReference type="ARBA" id="ARBA00022475"/>
    </source>
</evidence>
<dbReference type="PROSITE" id="PS52015">
    <property type="entry name" value="TONB_CTD"/>
    <property type="match status" value="1"/>
</dbReference>
<dbReference type="NCBIfam" id="TIGR01352">
    <property type="entry name" value="tonB_Cterm"/>
    <property type="match status" value="1"/>
</dbReference>